<evidence type="ECO:0000256" key="1">
    <source>
        <dbReference type="SAM" id="MobiDB-lite"/>
    </source>
</evidence>
<feature type="compositionally biased region" description="Pro residues" evidence="1">
    <location>
        <begin position="1"/>
        <end position="12"/>
    </location>
</feature>
<feature type="compositionally biased region" description="Basic and acidic residues" evidence="1">
    <location>
        <begin position="119"/>
        <end position="134"/>
    </location>
</feature>
<feature type="compositionally biased region" description="Polar residues" evidence="1">
    <location>
        <begin position="106"/>
        <end position="117"/>
    </location>
</feature>
<dbReference type="AlphaFoldDB" id="A0A8H6VQJ5"/>
<dbReference type="OrthoDB" id="443402at2759"/>
<keyword evidence="2" id="KW-0812">Transmembrane</keyword>
<name>A0A8H6VQJ5_9PEZI</name>
<comment type="caution">
    <text evidence="3">The sequence shown here is derived from an EMBL/GenBank/DDBJ whole genome shotgun (WGS) entry which is preliminary data.</text>
</comment>
<reference evidence="3" key="1">
    <citation type="submission" date="2020-04" db="EMBL/GenBank/DDBJ databases">
        <title>Draft genome resource of the tomato pathogen Pseudocercospora fuligena.</title>
        <authorList>
            <person name="Zaccaron A."/>
        </authorList>
    </citation>
    <scope>NUCLEOTIDE SEQUENCE</scope>
    <source>
        <strain evidence="3">PF001</strain>
    </source>
</reference>
<dbReference type="EMBL" id="JABCIY010000041">
    <property type="protein sequence ID" value="KAF7195260.1"/>
    <property type="molecule type" value="Genomic_DNA"/>
</dbReference>
<accession>A0A8H6VQJ5</accession>
<keyword evidence="2" id="KW-1133">Transmembrane helix</keyword>
<sequence>MAPQARPPPTPPLSYSDSSSQAVEETLALDLDTVSIARDEEPAIFSHDPTNPFRIEMDDSSFNFDLFGEQDIWNIPKPDDVKWQHDIELSNGSFFNPPYLDRYAESNGTPSSGSATDYSEPREGMGHHGPEMDEVWKDKHGTLSEADETSKVDATLTAKYAESGSSGLKQATLEAIGDPGMARSNQKAAQGATNELLADERMSLVANRKTIQDDAVPATENMHDEIDAPEINIPPDTDVETRAREALTAASALFCTRPFDTCLQTYSYEEVIGIEARVVSLLNTLQKDFIAEFGKSCEVSSLFSATAPETHEFAVLMVNSKPFTPSEVRESSAIYELSIKILANHAAISGSKAMAKLDLSWLELAHESCTKRLLAAVQGQAVVVDGNILSEGLMRQYMAELVSAPPAVVRVEVPTRVSCADVIKGCIEDAMGEEWDWWPLAPRQHALRFGYSRLFWCTPLLAALSDIPSFFRGHGHGSSAQNADTVGFSSSVTSKTGISKAASDPFQSQPGPVQGDDGVVRPRAANTIHASLKHDLVTSHRVYLCVNRGDGHKIPEIPLTPDTMDMDFFTDLKDQYLRARGRLRRVFSMWRFSHCEFYELRKHPFGTGEPAQIDYPKVSNDDYDFDPRPIDPCPPLGPILKCEFRHYFENPYLATQYRPCSWRLWQRDRLLGNLTERKAIDLLPKKKQEVKFDDGERLQFWGLYAVERRAFAWLAVYGFLLNLPGIVFFFLWLFAWRHESDLQNASVPITISLTLSVTFLALVYESREGKRL</sequence>
<organism evidence="3 4">
    <name type="scientific">Pseudocercospora fuligena</name>
    <dbReference type="NCBI Taxonomy" id="685502"/>
    <lineage>
        <taxon>Eukaryota</taxon>
        <taxon>Fungi</taxon>
        <taxon>Dikarya</taxon>
        <taxon>Ascomycota</taxon>
        <taxon>Pezizomycotina</taxon>
        <taxon>Dothideomycetes</taxon>
        <taxon>Dothideomycetidae</taxon>
        <taxon>Mycosphaerellales</taxon>
        <taxon>Mycosphaerellaceae</taxon>
        <taxon>Pseudocercospora</taxon>
    </lineage>
</organism>
<evidence type="ECO:0000313" key="4">
    <source>
        <dbReference type="Proteomes" id="UP000660729"/>
    </source>
</evidence>
<feature type="transmembrane region" description="Helical" evidence="2">
    <location>
        <begin position="710"/>
        <end position="733"/>
    </location>
</feature>
<evidence type="ECO:0000313" key="3">
    <source>
        <dbReference type="EMBL" id="KAF7195260.1"/>
    </source>
</evidence>
<evidence type="ECO:0000256" key="2">
    <source>
        <dbReference type="SAM" id="Phobius"/>
    </source>
</evidence>
<gene>
    <name evidence="3" type="ORF">HII31_03466</name>
</gene>
<feature type="transmembrane region" description="Helical" evidence="2">
    <location>
        <begin position="745"/>
        <end position="764"/>
    </location>
</feature>
<dbReference type="Proteomes" id="UP000660729">
    <property type="component" value="Unassembled WGS sequence"/>
</dbReference>
<keyword evidence="4" id="KW-1185">Reference proteome</keyword>
<proteinExistence type="predicted"/>
<feature type="compositionally biased region" description="Polar residues" evidence="1">
    <location>
        <begin position="13"/>
        <end position="22"/>
    </location>
</feature>
<keyword evidence="2" id="KW-0472">Membrane</keyword>
<protein>
    <submittedName>
        <fullName evidence="3">Uncharacterized protein</fullName>
    </submittedName>
</protein>
<feature type="region of interest" description="Disordered" evidence="1">
    <location>
        <begin position="1"/>
        <end position="22"/>
    </location>
</feature>
<feature type="region of interest" description="Disordered" evidence="1">
    <location>
        <begin position="100"/>
        <end position="134"/>
    </location>
</feature>